<evidence type="ECO:0000313" key="2">
    <source>
        <dbReference type="EMBL" id="RAY11784.1"/>
    </source>
</evidence>
<dbReference type="RefSeq" id="WP_111871016.1">
    <property type="nucleotide sequence ID" value="NZ_QLYX01000016.1"/>
</dbReference>
<reference evidence="2 3" key="1">
    <citation type="submission" date="2018-06" db="EMBL/GenBank/DDBJ databases">
        <title>Actinomadura craniellae sp. nov. isolated from marine sponge Craniella sp.</title>
        <authorList>
            <person name="Li L."/>
            <person name="Xu Q.H."/>
            <person name="Lin H.W."/>
            <person name="Lu Y.H."/>
        </authorList>
    </citation>
    <scope>NUCLEOTIDE SEQUENCE [LARGE SCALE GENOMIC DNA]</scope>
    <source>
        <strain evidence="2 3">LHW63021</strain>
    </source>
</reference>
<dbReference type="InterPro" id="IPR049244">
    <property type="entry name" value="DUF6879"/>
</dbReference>
<sequence length="201" mass="23481">MLERLREADGKILDRPAYHRDSAAERARLTGDIWKLERAQYFSEPHDPAWRALMDGDWQGAIGVFEEERPAAREEARLFARRGTPFRRLRVIEFPISRYLQWEMHYFRLLVEEGFELRVIEASRLGHLERHRPVPEVVVLGERVAYEVRYDERWAPCGARRVTDPEVVKATGAQIAALWDEGEPLMDFFDREIAPLPAPVS</sequence>
<comment type="caution">
    <text evidence="2">The sequence shown here is derived from an EMBL/GenBank/DDBJ whole genome shotgun (WGS) entry which is preliminary data.</text>
</comment>
<name>A0A365GY64_9ACTN</name>
<dbReference type="EMBL" id="QLYX01000016">
    <property type="protein sequence ID" value="RAY11784.1"/>
    <property type="molecule type" value="Genomic_DNA"/>
</dbReference>
<feature type="domain" description="DUF6879" evidence="1">
    <location>
        <begin position="30"/>
        <end position="189"/>
    </location>
</feature>
<dbReference type="Pfam" id="PF21806">
    <property type="entry name" value="DUF6879"/>
    <property type="match status" value="1"/>
</dbReference>
<organism evidence="2 3">
    <name type="scientific">Actinomadura craniellae</name>
    <dbReference type="NCBI Taxonomy" id="2231787"/>
    <lineage>
        <taxon>Bacteria</taxon>
        <taxon>Bacillati</taxon>
        <taxon>Actinomycetota</taxon>
        <taxon>Actinomycetes</taxon>
        <taxon>Streptosporangiales</taxon>
        <taxon>Thermomonosporaceae</taxon>
        <taxon>Actinomadura</taxon>
    </lineage>
</organism>
<dbReference type="OrthoDB" id="3436275at2"/>
<protein>
    <recommendedName>
        <fullName evidence="1">DUF6879 domain-containing protein</fullName>
    </recommendedName>
</protein>
<keyword evidence="3" id="KW-1185">Reference proteome</keyword>
<accession>A0A365GY64</accession>
<dbReference type="AlphaFoldDB" id="A0A365GY64"/>
<evidence type="ECO:0000259" key="1">
    <source>
        <dbReference type="Pfam" id="PF21806"/>
    </source>
</evidence>
<dbReference type="Proteomes" id="UP000251891">
    <property type="component" value="Unassembled WGS sequence"/>
</dbReference>
<proteinExistence type="predicted"/>
<evidence type="ECO:0000313" key="3">
    <source>
        <dbReference type="Proteomes" id="UP000251891"/>
    </source>
</evidence>
<gene>
    <name evidence="2" type="ORF">DPM19_27760</name>
</gene>